<dbReference type="InterPro" id="IPR043502">
    <property type="entry name" value="DNA/RNA_pol_sf"/>
</dbReference>
<organism evidence="1 2">
    <name type="scientific">Eumeta variegata</name>
    <name type="common">Bagworm moth</name>
    <name type="synonym">Eumeta japonica</name>
    <dbReference type="NCBI Taxonomy" id="151549"/>
    <lineage>
        <taxon>Eukaryota</taxon>
        <taxon>Metazoa</taxon>
        <taxon>Ecdysozoa</taxon>
        <taxon>Arthropoda</taxon>
        <taxon>Hexapoda</taxon>
        <taxon>Insecta</taxon>
        <taxon>Pterygota</taxon>
        <taxon>Neoptera</taxon>
        <taxon>Endopterygota</taxon>
        <taxon>Lepidoptera</taxon>
        <taxon>Glossata</taxon>
        <taxon>Ditrysia</taxon>
        <taxon>Tineoidea</taxon>
        <taxon>Psychidae</taxon>
        <taxon>Oiketicinae</taxon>
        <taxon>Eumeta</taxon>
    </lineage>
</organism>
<dbReference type="AlphaFoldDB" id="A0A4C1XWQ5"/>
<dbReference type="SUPFAM" id="SSF56672">
    <property type="entry name" value="DNA/RNA polymerases"/>
    <property type="match status" value="1"/>
</dbReference>
<sequence>MASEFHQIPIATNYVEKTSFAIPDGLLEYLTIPFGWLKIKQRRDATLHLSINDLLKGNRKSAIFWRIMCLSAHVKIQFWALERLPYYHYRSGGA</sequence>
<name>A0A4C1XWQ5_EUMVA</name>
<proteinExistence type="predicted"/>
<protein>
    <submittedName>
        <fullName evidence="1">Uncharacterized protein</fullName>
    </submittedName>
</protein>
<keyword evidence="2" id="KW-1185">Reference proteome</keyword>
<dbReference type="Proteomes" id="UP000299102">
    <property type="component" value="Unassembled WGS sequence"/>
</dbReference>
<comment type="caution">
    <text evidence="1">The sequence shown here is derived from an EMBL/GenBank/DDBJ whole genome shotgun (WGS) entry which is preliminary data.</text>
</comment>
<evidence type="ECO:0000313" key="1">
    <source>
        <dbReference type="EMBL" id="GBP66575.1"/>
    </source>
</evidence>
<dbReference type="EMBL" id="BGZK01000962">
    <property type="protein sequence ID" value="GBP66575.1"/>
    <property type="molecule type" value="Genomic_DNA"/>
</dbReference>
<dbReference type="GO" id="GO:0071897">
    <property type="term" value="P:DNA biosynthetic process"/>
    <property type="evidence" value="ECO:0007669"/>
    <property type="project" value="UniProtKB-ARBA"/>
</dbReference>
<evidence type="ECO:0000313" key="2">
    <source>
        <dbReference type="Proteomes" id="UP000299102"/>
    </source>
</evidence>
<accession>A0A4C1XWQ5</accession>
<reference evidence="1 2" key="1">
    <citation type="journal article" date="2019" name="Commun. Biol.">
        <title>The bagworm genome reveals a unique fibroin gene that provides high tensile strength.</title>
        <authorList>
            <person name="Kono N."/>
            <person name="Nakamura H."/>
            <person name="Ohtoshi R."/>
            <person name="Tomita M."/>
            <person name="Numata K."/>
            <person name="Arakawa K."/>
        </authorList>
    </citation>
    <scope>NUCLEOTIDE SEQUENCE [LARGE SCALE GENOMIC DNA]</scope>
</reference>
<gene>
    <name evidence="1" type="ORF">EVAR_47831_1</name>
</gene>